<dbReference type="Gene3D" id="3.30.70.270">
    <property type="match status" value="1"/>
</dbReference>
<keyword evidence="2" id="KW-0051">Antiviral defense</keyword>
<reference evidence="5 6" key="1">
    <citation type="submission" date="2013-12" db="EMBL/GenBank/DDBJ databases">
        <authorList>
            <consortium name="DOE Joint Genome Institute"/>
            <person name="Eisen J."/>
            <person name="Huntemann M."/>
            <person name="Han J."/>
            <person name="Chen A."/>
            <person name="Kyrpides N."/>
            <person name="Mavromatis K."/>
            <person name="Markowitz V."/>
            <person name="Palaniappan K."/>
            <person name="Ivanova N."/>
            <person name="Schaumberg A."/>
            <person name="Pati A."/>
            <person name="Liolios K."/>
            <person name="Nordberg H.P."/>
            <person name="Cantor M.N."/>
            <person name="Hua S.X."/>
            <person name="Woyke T."/>
        </authorList>
    </citation>
    <scope>NUCLEOTIDE SEQUENCE [LARGE SCALE GENOMIC DNA]</scope>
    <source>
        <strain evidence="6">DSM 18177</strain>
    </source>
</reference>
<dbReference type="InterPro" id="IPR024615">
    <property type="entry name" value="CRISPR-assoc_Cmr2_N"/>
</dbReference>
<dbReference type="EMBL" id="CP007034">
    <property type="protein sequence ID" value="AHF13975.1"/>
    <property type="molecule type" value="Genomic_DNA"/>
</dbReference>
<dbReference type="Proteomes" id="UP000018901">
    <property type="component" value="Chromosome"/>
</dbReference>
<evidence type="ECO:0000313" key="6">
    <source>
        <dbReference type="Proteomes" id="UP000018901"/>
    </source>
</evidence>
<dbReference type="Pfam" id="PF12469">
    <property type="entry name" value="Cmr2_N"/>
    <property type="match status" value="1"/>
</dbReference>
<dbReference type="KEGG" id="bvs:BARVI_12000"/>
<protein>
    <submittedName>
        <fullName evidence="5">Uncharacterized protein</fullName>
    </submittedName>
</protein>
<dbReference type="OrthoDB" id="9758700at2"/>
<dbReference type="RefSeq" id="WP_025279413.1">
    <property type="nucleotide sequence ID" value="NZ_CP007034.1"/>
</dbReference>
<evidence type="ECO:0000256" key="1">
    <source>
        <dbReference type="ARBA" id="ARBA00022741"/>
    </source>
</evidence>
<dbReference type="GeneID" id="90530101"/>
<dbReference type="eggNOG" id="COG1353">
    <property type="taxonomic scope" value="Bacteria"/>
</dbReference>
<dbReference type="InterPro" id="IPR038242">
    <property type="entry name" value="Cmr2_N"/>
</dbReference>
<name>W0ET16_9BACT</name>
<dbReference type="InterPro" id="IPR043128">
    <property type="entry name" value="Rev_trsase/Diguanyl_cyclase"/>
</dbReference>
<dbReference type="GO" id="GO:0051607">
    <property type="term" value="P:defense response to virus"/>
    <property type="evidence" value="ECO:0007669"/>
    <property type="project" value="UniProtKB-KW"/>
</dbReference>
<dbReference type="GO" id="GO:0000166">
    <property type="term" value="F:nucleotide binding"/>
    <property type="evidence" value="ECO:0007669"/>
    <property type="project" value="UniProtKB-KW"/>
</dbReference>
<evidence type="ECO:0000256" key="2">
    <source>
        <dbReference type="ARBA" id="ARBA00023118"/>
    </source>
</evidence>
<proteinExistence type="predicted"/>
<evidence type="ECO:0000259" key="4">
    <source>
        <dbReference type="Pfam" id="PF22335"/>
    </source>
</evidence>
<dbReference type="Pfam" id="PF22335">
    <property type="entry name" value="Cas10-Cmr2_palm2"/>
    <property type="match status" value="1"/>
</dbReference>
<evidence type="ECO:0000313" key="5">
    <source>
        <dbReference type="EMBL" id="AHF13975.1"/>
    </source>
</evidence>
<evidence type="ECO:0000259" key="3">
    <source>
        <dbReference type="Pfam" id="PF12469"/>
    </source>
</evidence>
<dbReference type="STRING" id="880074.BARVI_12000"/>
<organism evidence="5 6">
    <name type="scientific">Barnesiella viscericola DSM 18177</name>
    <dbReference type="NCBI Taxonomy" id="880074"/>
    <lineage>
        <taxon>Bacteria</taxon>
        <taxon>Pseudomonadati</taxon>
        <taxon>Bacteroidota</taxon>
        <taxon>Bacteroidia</taxon>
        <taxon>Bacteroidales</taxon>
        <taxon>Barnesiellaceae</taxon>
        <taxon>Barnesiella</taxon>
    </lineage>
</organism>
<feature type="domain" description="CRISPR-associated protein Cmr2 N-terminal" evidence="3">
    <location>
        <begin position="3"/>
        <end position="106"/>
    </location>
</feature>
<dbReference type="HOGENOM" id="CLU_515472_0_0_10"/>
<keyword evidence="6" id="KW-1185">Reference proteome</keyword>
<feature type="domain" description="Cas10/Cmr2 second palm" evidence="4">
    <location>
        <begin position="204"/>
        <end position="356"/>
    </location>
</feature>
<sequence length="511" mass="58397">MKYLAINLGPIIKTFSMARKPKEFWAASYMFSYLMECILAHLQKEKNSLELISPAYEKENKEKKGNEENPLVGVGLYPDRAFYVVKQEIDINSLLEDALKSFAEDIVLDVDVARNFFRIMTVCQEYPSSSEAMAGLNKALDILELNQVAWDSDTFDAILKYLRKANTNLPLYKIAFNKDYYSIGTLEEIARANAKQIDYSYQRYVCIVQADGDCMGKIVSSKQMDGKLNDFSSRLIAFGNDACQRIKAFGGLPIYAGGDDLLFIAPVCGTDDKNILELIGEIDGKYQKDIQRYVDQLKVEAKIDEGGKTKTVPVHTSMSYGISIIYCKYPLYEAWEIARNMLLSNAKQVPEKNAIAINLRKNSGSDFEVVMSKSLQIHYNLDDLIRFTPKESFVSAVAHKIRANEQLLGVLPKEEPFENLDKRLNAFYEKIVDVAAKSEDETTYLLKTKDTFEFIYKDYFIEKKRKAEEAKENKKEYREATIEEDMKSIISTFFSVLRIAKFIKGEEVKDE</sequence>
<gene>
    <name evidence="5" type="ORF">BARVI_12000</name>
</gene>
<dbReference type="Gene3D" id="3.30.70.2220">
    <property type="entry name" value="CRISPR-Cas system, Cmr2 subunit, D1 domain, cysteine cluster"/>
    <property type="match status" value="1"/>
</dbReference>
<dbReference type="InterPro" id="IPR054767">
    <property type="entry name" value="Cas10-Cmr2_palm2"/>
</dbReference>
<keyword evidence="1" id="KW-0547">Nucleotide-binding</keyword>
<accession>W0ET16</accession>
<dbReference type="AlphaFoldDB" id="W0ET16"/>